<evidence type="ECO:0000256" key="3">
    <source>
        <dbReference type="ARBA" id="ARBA00009025"/>
    </source>
</evidence>
<geneLocation type="mitochondrion" evidence="20"/>
<name>A0A5B7XU03_9CRUS</name>
<dbReference type="PANTHER" id="PTHR43507:SF20">
    <property type="entry name" value="NADH-UBIQUINONE OXIDOREDUCTASE CHAIN 4"/>
    <property type="match status" value="1"/>
</dbReference>
<accession>A0A5B7XU03</accession>
<evidence type="ECO:0000256" key="12">
    <source>
        <dbReference type="ARBA" id="ARBA00023027"/>
    </source>
</evidence>
<organism evidence="20">
    <name type="scientific">Lepidurus arcticus</name>
    <dbReference type="NCBI Taxonomy" id="77708"/>
    <lineage>
        <taxon>Eukaryota</taxon>
        <taxon>Metazoa</taxon>
        <taxon>Ecdysozoa</taxon>
        <taxon>Arthropoda</taxon>
        <taxon>Crustacea</taxon>
        <taxon>Branchiopoda</taxon>
        <taxon>Notostraca</taxon>
        <taxon>Triopsidae</taxon>
        <taxon>Lepidurus</taxon>
    </lineage>
</organism>
<dbReference type="CTD" id="4538"/>
<dbReference type="GeneID" id="41792815"/>
<keyword evidence="13 17" id="KW-0830">Ubiquinone</keyword>
<keyword evidence="15 17" id="KW-0472">Membrane</keyword>
<dbReference type="GO" id="GO:0015990">
    <property type="term" value="P:electron transport coupled proton transport"/>
    <property type="evidence" value="ECO:0007669"/>
    <property type="project" value="TreeGrafter"/>
</dbReference>
<dbReference type="Pfam" id="PF00361">
    <property type="entry name" value="Proton_antipo_M"/>
    <property type="match status" value="1"/>
</dbReference>
<feature type="transmembrane region" description="Helical" evidence="17">
    <location>
        <begin position="179"/>
        <end position="201"/>
    </location>
</feature>
<feature type="transmembrane region" description="Helical" evidence="17">
    <location>
        <begin position="331"/>
        <end position="353"/>
    </location>
</feature>
<keyword evidence="14 17" id="KW-0496">Mitochondrion</keyword>
<sequence length="440" mass="49744">MLKILLMTLFLIPVILFEGWAKVILGILMICMYWWMGGVSMSNLFFFDMSFNTVSYVLVLLLVWLLSLMLMSSYKLEHTFMNSVFLFTLFLLLLFLELSFLVSDYLFFYVMFESSLIPTYLLILGWGYQPERLQASLYFLFYTLIASLPLLICFFIMGSDLGTLNMCYMGFYSYLTNSLFYGVLMLAFLVKMPMYFFHLWLPKAHVEAPIAGSMILAGILLKLGGYGLMRVLCVNLSEAITWAPLVISISMVGALLTSFICLCQSDIKSLIAYSSVAHMGLVLGGVYSLYFWGWNGALIMMVAHGLASSGMFCLANMSYERVGSRSLLLTRGLLSLFPSLTIWWFLLSSVNMAAPPSLNLFGEISLINSLASWSVWVMILVSFVSFFAAAYSLYLYSSSQHGSSVNSVISSNPPSLRELLLSLLHWFPLNLLILLNWDWV</sequence>
<evidence type="ECO:0000256" key="7">
    <source>
        <dbReference type="ARBA" id="ARBA00022660"/>
    </source>
</evidence>
<dbReference type="GO" id="GO:0042773">
    <property type="term" value="P:ATP synthesis coupled electron transport"/>
    <property type="evidence" value="ECO:0007669"/>
    <property type="project" value="InterPro"/>
</dbReference>
<dbReference type="Pfam" id="PF01059">
    <property type="entry name" value="Oxidored_q5_N"/>
    <property type="match status" value="1"/>
</dbReference>
<keyword evidence="7 17" id="KW-0679">Respiratory chain</keyword>
<feature type="transmembrane region" description="Helical" evidence="17">
    <location>
        <begin position="108"/>
        <end position="127"/>
    </location>
</feature>
<dbReference type="RefSeq" id="YP_009689599.1">
    <property type="nucleotide sequence ID" value="NC_044654.1"/>
</dbReference>
<dbReference type="GO" id="GO:0031966">
    <property type="term" value="C:mitochondrial membrane"/>
    <property type="evidence" value="ECO:0007669"/>
    <property type="project" value="UniProtKB-SubCell"/>
</dbReference>
<evidence type="ECO:0000256" key="8">
    <source>
        <dbReference type="ARBA" id="ARBA00022692"/>
    </source>
</evidence>
<evidence type="ECO:0000259" key="19">
    <source>
        <dbReference type="Pfam" id="PF01059"/>
    </source>
</evidence>
<proteinExistence type="inferred from homology"/>
<evidence type="ECO:0000256" key="14">
    <source>
        <dbReference type="ARBA" id="ARBA00023128"/>
    </source>
</evidence>
<comment type="similarity">
    <text evidence="3 17">Belongs to the complex I subunit 4 family.</text>
</comment>
<dbReference type="AlphaFoldDB" id="A0A5B7XU03"/>
<comment type="subcellular location">
    <subcellularLocation>
        <location evidence="2 17">Mitochondrion membrane</location>
        <topology evidence="2 17">Multi-pass membrane protein</topology>
    </subcellularLocation>
</comment>
<evidence type="ECO:0000256" key="4">
    <source>
        <dbReference type="ARBA" id="ARBA00012944"/>
    </source>
</evidence>
<feature type="domain" description="NADH:quinone oxidoreductase/Mrp antiporter transmembrane" evidence="18">
    <location>
        <begin position="104"/>
        <end position="386"/>
    </location>
</feature>
<feature type="transmembrane region" description="Helical" evidence="17">
    <location>
        <begin position="84"/>
        <end position="102"/>
    </location>
</feature>
<keyword evidence="6 17" id="KW-0813">Transport</keyword>
<evidence type="ECO:0000256" key="16">
    <source>
        <dbReference type="ARBA" id="ARBA00049551"/>
    </source>
</evidence>
<feature type="transmembrane region" description="Helical" evidence="17">
    <location>
        <begin position="7"/>
        <end position="35"/>
    </location>
</feature>
<evidence type="ECO:0000256" key="11">
    <source>
        <dbReference type="ARBA" id="ARBA00022989"/>
    </source>
</evidence>
<keyword evidence="8 17" id="KW-0812">Transmembrane</keyword>
<feature type="transmembrane region" description="Helical" evidence="17">
    <location>
        <begin position="298"/>
        <end position="319"/>
    </location>
</feature>
<feature type="transmembrane region" description="Helical" evidence="17">
    <location>
        <begin position="270"/>
        <end position="292"/>
    </location>
</feature>
<keyword evidence="9" id="KW-1278">Translocase</keyword>
<feature type="transmembrane region" description="Helical" evidence="17">
    <location>
        <begin position="139"/>
        <end position="159"/>
    </location>
</feature>
<evidence type="ECO:0000313" key="20">
    <source>
        <dbReference type="EMBL" id="QCZ36044.1"/>
    </source>
</evidence>
<evidence type="ECO:0000256" key="6">
    <source>
        <dbReference type="ARBA" id="ARBA00022448"/>
    </source>
</evidence>
<feature type="transmembrane region" description="Helical" evidence="17">
    <location>
        <begin position="55"/>
        <end position="72"/>
    </location>
</feature>
<protein>
    <recommendedName>
        <fullName evidence="5 17">NADH-ubiquinone oxidoreductase chain 4</fullName>
        <ecNumber evidence="4 17">7.1.1.2</ecNumber>
    </recommendedName>
</protein>
<evidence type="ECO:0000256" key="17">
    <source>
        <dbReference type="RuleBase" id="RU003297"/>
    </source>
</evidence>
<evidence type="ECO:0000256" key="5">
    <source>
        <dbReference type="ARBA" id="ARBA00021006"/>
    </source>
</evidence>
<evidence type="ECO:0000256" key="10">
    <source>
        <dbReference type="ARBA" id="ARBA00022982"/>
    </source>
</evidence>
<evidence type="ECO:0000259" key="18">
    <source>
        <dbReference type="Pfam" id="PF00361"/>
    </source>
</evidence>
<dbReference type="InterPro" id="IPR000260">
    <property type="entry name" value="NADH4_N"/>
</dbReference>
<keyword evidence="10 17" id="KW-0249">Electron transport</keyword>
<dbReference type="EC" id="7.1.1.2" evidence="4 17"/>
<dbReference type="EMBL" id="MK579380">
    <property type="protein sequence ID" value="QCZ36044.1"/>
    <property type="molecule type" value="Genomic_DNA"/>
</dbReference>
<feature type="transmembrane region" description="Helical" evidence="17">
    <location>
        <begin position="241"/>
        <end position="263"/>
    </location>
</feature>
<reference evidence="20" key="1">
    <citation type="journal article" date="2019" name="Zoological Lett">
        <title>Mitochondrial genome diversity and evolution in Branchiopoda (Crustacea).</title>
        <authorList>
            <person name="Luchetti A."/>
            <person name="Forni G."/>
            <person name="Skaist A.M."/>
            <person name="Wheelan S.J."/>
            <person name="Mantovani B."/>
        </authorList>
    </citation>
    <scope>NUCLEOTIDE SEQUENCE</scope>
    <source>
        <strain evidence="20">Lart-F3</strain>
    </source>
</reference>
<dbReference type="PRINTS" id="PR01437">
    <property type="entry name" value="NUOXDRDTASE4"/>
</dbReference>
<dbReference type="InterPro" id="IPR003918">
    <property type="entry name" value="NADH_UbQ_OxRdtase"/>
</dbReference>
<comment type="function">
    <text evidence="1">Core subunit of the mitochondrial membrane respiratory chain NADH dehydrogenase (Complex I) that is believed to belong to the minimal assembly required for catalysis. Complex I functions in the transfer of electrons from NADH to the respiratory chain. The immediate electron acceptor for the enzyme is believed to be ubiquinone.</text>
</comment>
<dbReference type="GO" id="GO:0008137">
    <property type="term" value="F:NADH dehydrogenase (ubiquinone) activity"/>
    <property type="evidence" value="ECO:0007669"/>
    <property type="project" value="UniProtKB-UniRule"/>
</dbReference>
<keyword evidence="11 17" id="KW-1133">Transmembrane helix</keyword>
<comment type="function">
    <text evidence="17">Core subunit of the mitochondrial membrane respiratory chain NADH dehydrogenase (Complex I) which catalyzes electron transfer from NADH through the respiratory chain, using ubiquinone as an electron acceptor. Essential for the catalytic activity and assembly of complex I.</text>
</comment>
<feature type="domain" description="NADH:ubiquinone oxidoreductase chain 4 N-terminal" evidence="19">
    <location>
        <begin position="1"/>
        <end position="97"/>
    </location>
</feature>
<evidence type="ECO:0000256" key="1">
    <source>
        <dbReference type="ARBA" id="ARBA00003257"/>
    </source>
</evidence>
<comment type="catalytic activity">
    <reaction evidence="16 17">
        <text>a ubiquinone + NADH + 5 H(+)(in) = a ubiquinol + NAD(+) + 4 H(+)(out)</text>
        <dbReference type="Rhea" id="RHEA:29091"/>
        <dbReference type="Rhea" id="RHEA-COMP:9565"/>
        <dbReference type="Rhea" id="RHEA-COMP:9566"/>
        <dbReference type="ChEBI" id="CHEBI:15378"/>
        <dbReference type="ChEBI" id="CHEBI:16389"/>
        <dbReference type="ChEBI" id="CHEBI:17976"/>
        <dbReference type="ChEBI" id="CHEBI:57540"/>
        <dbReference type="ChEBI" id="CHEBI:57945"/>
        <dbReference type="EC" id="7.1.1.2"/>
    </reaction>
</comment>
<evidence type="ECO:0000256" key="13">
    <source>
        <dbReference type="ARBA" id="ARBA00023075"/>
    </source>
</evidence>
<evidence type="ECO:0000256" key="15">
    <source>
        <dbReference type="ARBA" id="ARBA00023136"/>
    </source>
</evidence>
<evidence type="ECO:0000256" key="2">
    <source>
        <dbReference type="ARBA" id="ARBA00004225"/>
    </source>
</evidence>
<evidence type="ECO:0000256" key="9">
    <source>
        <dbReference type="ARBA" id="ARBA00022967"/>
    </source>
</evidence>
<keyword evidence="12 17" id="KW-0520">NAD</keyword>
<dbReference type="GO" id="GO:0048039">
    <property type="term" value="F:ubiquinone binding"/>
    <property type="evidence" value="ECO:0007669"/>
    <property type="project" value="TreeGrafter"/>
</dbReference>
<dbReference type="GO" id="GO:0003954">
    <property type="term" value="F:NADH dehydrogenase activity"/>
    <property type="evidence" value="ECO:0007669"/>
    <property type="project" value="TreeGrafter"/>
</dbReference>
<dbReference type="PANTHER" id="PTHR43507">
    <property type="entry name" value="NADH-UBIQUINONE OXIDOREDUCTASE CHAIN 4"/>
    <property type="match status" value="1"/>
</dbReference>
<feature type="transmembrane region" description="Helical" evidence="17">
    <location>
        <begin position="208"/>
        <end position="229"/>
    </location>
</feature>
<gene>
    <name evidence="20" type="primary">ND4</name>
</gene>
<feature type="transmembrane region" description="Helical" evidence="17">
    <location>
        <begin position="373"/>
        <end position="397"/>
    </location>
</feature>
<dbReference type="InterPro" id="IPR001750">
    <property type="entry name" value="ND/Mrp_TM"/>
</dbReference>